<gene>
    <name evidence="1" type="ORF">B4167_2689</name>
</gene>
<dbReference type="Proteomes" id="UP000032076">
    <property type="component" value="Unassembled WGS sequence"/>
</dbReference>
<organism evidence="1 2">
    <name type="scientific">Caldibacillus thermoamylovorans</name>
    <dbReference type="NCBI Taxonomy" id="35841"/>
    <lineage>
        <taxon>Bacteria</taxon>
        <taxon>Bacillati</taxon>
        <taxon>Bacillota</taxon>
        <taxon>Bacilli</taxon>
        <taxon>Bacillales</taxon>
        <taxon>Bacillaceae</taxon>
        <taxon>Caldibacillus</taxon>
    </lineage>
</organism>
<evidence type="ECO:0000313" key="2">
    <source>
        <dbReference type="Proteomes" id="UP000032076"/>
    </source>
</evidence>
<comment type="caution">
    <text evidence="1">The sequence shown here is derived from an EMBL/GenBank/DDBJ whole genome shotgun (WGS) entry which is preliminary data.</text>
</comment>
<dbReference type="EMBL" id="JXLU01000081">
    <property type="protein sequence ID" value="KIO72747.1"/>
    <property type="molecule type" value="Genomic_DNA"/>
</dbReference>
<sequence length="48" mass="5816">MHEPVWLSTWRGKLWTGNGKKLTRMTRFTAIMYGEIKKIHTLQHQYKI</sequence>
<accession>A0ABD4A6Z2</accession>
<protein>
    <submittedName>
        <fullName evidence="1">Uncharacterized protein</fullName>
    </submittedName>
</protein>
<reference evidence="1 2" key="1">
    <citation type="submission" date="2015-01" db="EMBL/GenBank/DDBJ databases">
        <title>Draft Genome Sequences of Four Bacillus thermoamylovorans Strains, Isolated From Food Products.</title>
        <authorList>
            <person name="Krawcyk A.O."/>
            <person name="Berendsen E.M."/>
            <person name="Eijlander R.T."/>
            <person name="de Jong A."/>
            <person name="Wells-Bennik M."/>
            <person name="Kuipers O.P."/>
        </authorList>
    </citation>
    <scope>NUCLEOTIDE SEQUENCE [LARGE SCALE GENOMIC DNA]</scope>
    <source>
        <strain evidence="1 2">B4167</strain>
    </source>
</reference>
<proteinExistence type="predicted"/>
<name>A0ABD4A6Z2_9BACI</name>
<dbReference type="AlphaFoldDB" id="A0ABD4A6Z2"/>
<evidence type="ECO:0000313" key="1">
    <source>
        <dbReference type="EMBL" id="KIO72747.1"/>
    </source>
</evidence>